<sequence>MREVTQAQITAHNARVASWVYNDKLRAAEANRPEEEREARRQSRLEAARRYREKNRDELAHRERQRRRHEEQRPNYKKIARDLKAARRQRLAKVAAGAALRTQEESELPHSPTDLDPALARFPDSLQLYQITYYSTIMADAQLRYLVALREHKLHARLQCSGLSKLTRTEEELRDIEDKIDTEHSALAIMSSGSYSVNDTAYHAWSWVQTDGALNNLSLPPGVTSERHEKIIARLARGRKFAARFKEHEPCSYIAARTIITCYKEYLTYGRLLADEEARLRRDSSGMVV</sequence>
<keyword evidence="3" id="KW-1185">Reference proteome</keyword>
<proteinExistence type="predicted"/>
<dbReference type="Proteomes" id="UP001215280">
    <property type="component" value="Unassembled WGS sequence"/>
</dbReference>
<gene>
    <name evidence="2" type="ORF">DFH07DRAFT_769621</name>
</gene>
<dbReference type="EMBL" id="JARJLG010000030">
    <property type="protein sequence ID" value="KAJ7767526.1"/>
    <property type="molecule type" value="Genomic_DNA"/>
</dbReference>
<reference evidence="2" key="1">
    <citation type="submission" date="2023-03" db="EMBL/GenBank/DDBJ databases">
        <title>Massive genome expansion in bonnet fungi (Mycena s.s.) driven by repeated elements and novel gene families across ecological guilds.</title>
        <authorList>
            <consortium name="Lawrence Berkeley National Laboratory"/>
            <person name="Harder C.B."/>
            <person name="Miyauchi S."/>
            <person name="Viragh M."/>
            <person name="Kuo A."/>
            <person name="Thoen E."/>
            <person name="Andreopoulos B."/>
            <person name="Lu D."/>
            <person name="Skrede I."/>
            <person name="Drula E."/>
            <person name="Henrissat B."/>
            <person name="Morin E."/>
            <person name="Kohler A."/>
            <person name="Barry K."/>
            <person name="LaButti K."/>
            <person name="Morin E."/>
            <person name="Salamov A."/>
            <person name="Lipzen A."/>
            <person name="Mereny Z."/>
            <person name="Hegedus B."/>
            <person name="Baldrian P."/>
            <person name="Stursova M."/>
            <person name="Weitz H."/>
            <person name="Taylor A."/>
            <person name="Grigoriev I.V."/>
            <person name="Nagy L.G."/>
            <person name="Martin F."/>
            <person name="Kauserud H."/>
        </authorList>
    </citation>
    <scope>NUCLEOTIDE SEQUENCE</scope>
    <source>
        <strain evidence="2">CBHHK188m</strain>
    </source>
</reference>
<name>A0AAD7JQT5_9AGAR</name>
<comment type="caution">
    <text evidence="2">The sequence shown here is derived from an EMBL/GenBank/DDBJ whole genome shotgun (WGS) entry which is preliminary data.</text>
</comment>
<feature type="region of interest" description="Disordered" evidence="1">
    <location>
        <begin position="48"/>
        <end position="77"/>
    </location>
</feature>
<dbReference type="AlphaFoldDB" id="A0AAD7JQT5"/>
<organism evidence="2 3">
    <name type="scientific">Mycena maculata</name>
    <dbReference type="NCBI Taxonomy" id="230809"/>
    <lineage>
        <taxon>Eukaryota</taxon>
        <taxon>Fungi</taxon>
        <taxon>Dikarya</taxon>
        <taxon>Basidiomycota</taxon>
        <taxon>Agaricomycotina</taxon>
        <taxon>Agaricomycetes</taxon>
        <taxon>Agaricomycetidae</taxon>
        <taxon>Agaricales</taxon>
        <taxon>Marasmiineae</taxon>
        <taxon>Mycenaceae</taxon>
        <taxon>Mycena</taxon>
    </lineage>
</organism>
<evidence type="ECO:0000256" key="1">
    <source>
        <dbReference type="SAM" id="MobiDB-lite"/>
    </source>
</evidence>
<evidence type="ECO:0000313" key="3">
    <source>
        <dbReference type="Proteomes" id="UP001215280"/>
    </source>
</evidence>
<protein>
    <submittedName>
        <fullName evidence="2">Uncharacterized protein</fullName>
    </submittedName>
</protein>
<evidence type="ECO:0000313" key="2">
    <source>
        <dbReference type="EMBL" id="KAJ7767526.1"/>
    </source>
</evidence>
<accession>A0AAD7JQT5</accession>
<feature type="region of interest" description="Disordered" evidence="1">
    <location>
        <begin position="95"/>
        <end position="116"/>
    </location>
</feature>